<dbReference type="CDD" id="cd00609">
    <property type="entry name" value="AAT_like"/>
    <property type="match status" value="1"/>
</dbReference>
<evidence type="ECO:0000313" key="7">
    <source>
        <dbReference type="EMBL" id="MFF5289795.1"/>
    </source>
</evidence>
<evidence type="ECO:0000256" key="4">
    <source>
        <dbReference type="ARBA" id="ARBA00023125"/>
    </source>
</evidence>
<dbReference type="CDD" id="cd07377">
    <property type="entry name" value="WHTH_GntR"/>
    <property type="match status" value="1"/>
</dbReference>
<dbReference type="Proteomes" id="UP001602245">
    <property type="component" value="Unassembled WGS sequence"/>
</dbReference>
<dbReference type="InterPro" id="IPR000524">
    <property type="entry name" value="Tscrpt_reg_HTH_GntR"/>
</dbReference>
<dbReference type="SMART" id="SM00345">
    <property type="entry name" value="HTH_GNTR"/>
    <property type="match status" value="1"/>
</dbReference>
<keyword evidence="7" id="KW-0032">Aminotransferase</keyword>
<dbReference type="SUPFAM" id="SSF53383">
    <property type="entry name" value="PLP-dependent transferases"/>
    <property type="match status" value="1"/>
</dbReference>
<dbReference type="Gene3D" id="3.40.640.10">
    <property type="entry name" value="Type I PLP-dependent aspartate aminotransferase-like (Major domain)"/>
    <property type="match status" value="1"/>
</dbReference>
<keyword evidence="2" id="KW-0663">Pyridoxal phosphate</keyword>
<dbReference type="PROSITE" id="PS50949">
    <property type="entry name" value="HTH_GNTR"/>
    <property type="match status" value="1"/>
</dbReference>
<dbReference type="SUPFAM" id="SSF46785">
    <property type="entry name" value="Winged helix' DNA-binding domain"/>
    <property type="match status" value="1"/>
</dbReference>
<organism evidence="7 8">
    <name type="scientific">Paractinoplanes globisporus</name>
    <dbReference type="NCBI Taxonomy" id="113565"/>
    <lineage>
        <taxon>Bacteria</taxon>
        <taxon>Bacillati</taxon>
        <taxon>Actinomycetota</taxon>
        <taxon>Actinomycetes</taxon>
        <taxon>Micromonosporales</taxon>
        <taxon>Micromonosporaceae</taxon>
        <taxon>Paractinoplanes</taxon>
    </lineage>
</organism>
<accession>A0ABW6WBB3</accession>
<keyword evidence="7" id="KW-0808">Transferase</keyword>
<dbReference type="InterPro" id="IPR015421">
    <property type="entry name" value="PyrdxlP-dep_Trfase_major"/>
</dbReference>
<reference evidence="7 8" key="1">
    <citation type="submission" date="2024-10" db="EMBL/GenBank/DDBJ databases">
        <title>The Natural Products Discovery Center: Release of the First 8490 Sequenced Strains for Exploring Actinobacteria Biosynthetic Diversity.</title>
        <authorList>
            <person name="Kalkreuter E."/>
            <person name="Kautsar S.A."/>
            <person name="Yang D."/>
            <person name="Bader C.D."/>
            <person name="Teijaro C.N."/>
            <person name="Fluegel L."/>
            <person name="Davis C.M."/>
            <person name="Simpson J.R."/>
            <person name="Lauterbach L."/>
            <person name="Steele A.D."/>
            <person name="Gui C."/>
            <person name="Meng S."/>
            <person name="Li G."/>
            <person name="Viehrig K."/>
            <person name="Ye F."/>
            <person name="Su P."/>
            <person name="Kiefer A.F."/>
            <person name="Nichols A."/>
            <person name="Cepeda A.J."/>
            <person name="Yan W."/>
            <person name="Fan B."/>
            <person name="Jiang Y."/>
            <person name="Adhikari A."/>
            <person name="Zheng C.-J."/>
            <person name="Schuster L."/>
            <person name="Cowan T.M."/>
            <person name="Smanski M.J."/>
            <person name="Chevrette M.G."/>
            <person name="De Carvalho L.P.S."/>
            <person name="Shen B."/>
        </authorList>
    </citation>
    <scope>NUCLEOTIDE SEQUENCE [LARGE SCALE GENOMIC DNA]</scope>
    <source>
        <strain evidence="7 8">NPDC000087</strain>
    </source>
</reference>
<proteinExistence type="inferred from homology"/>
<evidence type="ECO:0000256" key="1">
    <source>
        <dbReference type="ARBA" id="ARBA00005384"/>
    </source>
</evidence>
<dbReference type="Pfam" id="PF00155">
    <property type="entry name" value="Aminotran_1_2"/>
    <property type="match status" value="1"/>
</dbReference>
<evidence type="ECO:0000313" key="8">
    <source>
        <dbReference type="Proteomes" id="UP001602245"/>
    </source>
</evidence>
<dbReference type="InterPro" id="IPR051446">
    <property type="entry name" value="HTH_trans_reg/aminotransferase"/>
</dbReference>
<dbReference type="Gene3D" id="1.10.10.10">
    <property type="entry name" value="Winged helix-like DNA-binding domain superfamily/Winged helix DNA-binding domain"/>
    <property type="match status" value="1"/>
</dbReference>
<keyword evidence="4" id="KW-0238">DNA-binding</keyword>
<keyword evidence="8" id="KW-1185">Reference proteome</keyword>
<evidence type="ECO:0000256" key="5">
    <source>
        <dbReference type="ARBA" id="ARBA00023163"/>
    </source>
</evidence>
<evidence type="ECO:0000256" key="2">
    <source>
        <dbReference type="ARBA" id="ARBA00022898"/>
    </source>
</evidence>
<sequence length="506" mass="54730">MSLAGQIDGISAAADAAPPASWHAEQTKLSRITGAPMELFLDAGDERSLTTQLYDQIRRAITDGRLPAGARLQPSRAVAQALGIARSTVTDAYARLTAEGYAEGRRGGGSVVLGHDAPQPELPEAPTALAPTARAATVRRYGVGLESHPRYDLTAGRVDPRLFPLADWRRCTNRALTSLARDFGHYSDPAGSIELRRTLTHWVARSRGIATTADQIVVTHGAGHATDLLARVLLRPGDVAAVEEPGYPPITGLLRSQGIEVVGVPVDEHGMVVDALPDAARLVHVTPSHQYPLGAVLSRQRRLALLRWAGRRGAAVIEDDYDSEFRYLNRPLEPLHLLDRDGVVVYVGTFSKMLSPALRIGFAVVPPGLVPAITALRQAVDFGVPPVTSQTLRTFIEDGHLDRHLRRARKVYARRYRALRTAVSSLPDSGFTPLPGQAGLHMTLLAPDEPDDGELDVRSTRQGLQLSSLRRTYQHSPPRAGLVLGFGAIPTPDIPDAIKLLTSLYR</sequence>
<name>A0ABW6WBB3_9ACTN</name>
<dbReference type="EMBL" id="JBIAZU010000002">
    <property type="protein sequence ID" value="MFF5289795.1"/>
    <property type="molecule type" value="Genomic_DNA"/>
</dbReference>
<dbReference type="Pfam" id="PF00392">
    <property type="entry name" value="GntR"/>
    <property type="match status" value="1"/>
</dbReference>
<keyword evidence="5" id="KW-0804">Transcription</keyword>
<dbReference type="InterPro" id="IPR004839">
    <property type="entry name" value="Aminotransferase_I/II_large"/>
</dbReference>
<evidence type="ECO:0000256" key="3">
    <source>
        <dbReference type="ARBA" id="ARBA00023015"/>
    </source>
</evidence>
<dbReference type="PANTHER" id="PTHR46577:SF1">
    <property type="entry name" value="HTH-TYPE TRANSCRIPTIONAL REGULATORY PROTEIN GABR"/>
    <property type="match status" value="1"/>
</dbReference>
<protein>
    <submittedName>
        <fullName evidence="7">PLP-dependent aminotransferase family protein</fullName>
    </submittedName>
</protein>
<keyword evidence="3" id="KW-0805">Transcription regulation</keyword>
<dbReference type="GO" id="GO:0008483">
    <property type="term" value="F:transaminase activity"/>
    <property type="evidence" value="ECO:0007669"/>
    <property type="project" value="UniProtKB-KW"/>
</dbReference>
<dbReference type="InterPro" id="IPR015424">
    <property type="entry name" value="PyrdxlP-dep_Trfase"/>
</dbReference>
<dbReference type="InterPro" id="IPR036388">
    <property type="entry name" value="WH-like_DNA-bd_sf"/>
</dbReference>
<comment type="similarity">
    <text evidence="1">In the C-terminal section; belongs to the class-I pyridoxal-phosphate-dependent aminotransferase family.</text>
</comment>
<dbReference type="PANTHER" id="PTHR46577">
    <property type="entry name" value="HTH-TYPE TRANSCRIPTIONAL REGULATORY PROTEIN GABR"/>
    <property type="match status" value="1"/>
</dbReference>
<gene>
    <name evidence="7" type="ORF">ACFY35_10165</name>
</gene>
<feature type="domain" description="HTH gntR-type" evidence="6">
    <location>
        <begin position="47"/>
        <end position="115"/>
    </location>
</feature>
<evidence type="ECO:0000259" key="6">
    <source>
        <dbReference type="PROSITE" id="PS50949"/>
    </source>
</evidence>
<dbReference type="RefSeq" id="WP_211216821.1">
    <property type="nucleotide sequence ID" value="NZ_JBIAZU010000002.1"/>
</dbReference>
<dbReference type="InterPro" id="IPR036390">
    <property type="entry name" value="WH_DNA-bd_sf"/>
</dbReference>
<comment type="caution">
    <text evidence="7">The sequence shown here is derived from an EMBL/GenBank/DDBJ whole genome shotgun (WGS) entry which is preliminary data.</text>
</comment>